<dbReference type="GeneID" id="101073039"/>
<dbReference type="AlphaFoldDB" id="A0A674MRX4"/>
<dbReference type="KEGG" id="tru:101073039"/>
<dbReference type="Ensembl" id="ENSTRUT00000064013.1">
    <property type="protein sequence ID" value="ENSTRUP00000063868.1"/>
    <property type="gene ID" value="ENSTRUG00000010635.3"/>
</dbReference>
<dbReference type="OMA" id="RYGRFML"/>
<keyword evidence="3" id="KW-1185">Reference proteome</keyword>
<dbReference type="RefSeq" id="XP_029702031.1">
    <property type="nucleotide sequence ID" value="XM_029846171.1"/>
</dbReference>
<sequence>MTTKNTWKLKRYGRFIPDSDVKGSTSWKVYEKHEKKPELLITIVEAGYLLVLQGKECLDTIPLLCVADALKVHQKLDNLMFRFTLKGEGRMVRMQFDGRSRAEALQECSSAVEKLREYTTVSQDDALQAANQSPADAPAPATQTRQKQEVRADPQAVQGKITMEQLTQHFLGETVVRLPEVYRHSYFTQGDLELILRICLLDPSFPAFVEKVETELRKLLEE</sequence>
<dbReference type="InParanoid" id="A0A674MRX4"/>
<protein>
    <submittedName>
        <fullName evidence="2">REC114 meiotic recombination protein</fullName>
    </submittedName>
</protein>
<reference evidence="2 3" key="1">
    <citation type="journal article" date="2011" name="Genome Biol. Evol.">
        <title>Integration of the genetic map and genome assembly of fugu facilitates insights into distinct features of genome evolution in teleosts and mammals.</title>
        <authorList>
            <person name="Kai W."/>
            <person name="Kikuchi K."/>
            <person name="Tohari S."/>
            <person name="Chew A.K."/>
            <person name="Tay A."/>
            <person name="Fujiwara A."/>
            <person name="Hosoya S."/>
            <person name="Suetake H."/>
            <person name="Naruse K."/>
            <person name="Brenner S."/>
            <person name="Suzuki Y."/>
            <person name="Venkatesh B."/>
        </authorList>
    </citation>
    <scope>NUCLEOTIDE SEQUENCE [LARGE SCALE GENOMIC DNA]</scope>
</reference>
<dbReference type="Proteomes" id="UP000005226">
    <property type="component" value="Chromosome 13"/>
</dbReference>
<dbReference type="OrthoDB" id="6479200at2759"/>
<dbReference type="InterPro" id="IPR029168">
    <property type="entry name" value="REC114L"/>
</dbReference>
<evidence type="ECO:0000313" key="3">
    <source>
        <dbReference type="Proteomes" id="UP000005226"/>
    </source>
</evidence>
<organism evidence="2 3">
    <name type="scientific">Takifugu rubripes</name>
    <name type="common">Japanese pufferfish</name>
    <name type="synonym">Fugu rubripes</name>
    <dbReference type="NCBI Taxonomy" id="31033"/>
    <lineage>
        <taxon>Eukaryota</taxon>
        <taxon>Metazoa</taxon>
        <taxon>Chordata</taxon>
        <taxon>Craniata</taxon>
        <taxon>Vertebrata</taxon>
        <taxon>Euteleostomi</taxon>
        <taxon>Actinopterygii</taxon>
        <taxon>Neopterygii</taxon>
        <taxon>Teleostei</taxon>
        <taxon>Neoteleostei</taxon>
        <taxon>Acanthomorphata</taxon>
        <taxon>Eupercaria</taxon>
        <taxon>Tetraodontiformes</taxon>
        <taxon>Tetradontoidea</taxon>
        <taxon>Tetraodontidae</taxon>
        <taxon>Takifugu</taxon>
    </lineage>
</organism>
<reference evidence="2" key="3">
    <citation type="submission" date="2025-09" db="UniProtKB">
        <authorList>
            <consortium name="Ensembl"/>
        </authorList>
    </citation>
    <scope>IDENTIFICATION</scope>
</reference>
<dbReference type="CTD" id="283677"/>
<dbReference type="PANTHER" id="PTHR34921">
    <property type="entry name" value="MEIOTIC RECOMBINATION PROTEIN REC114"/>
    <property type="match status" value="1"/>
</dbReference>
<dbReference type="GeneTree" id="ENSGT00390000007235"/>
<evidence type="ECO:0000256" key="1">
    <source>
        <dbReference type="SAM" id="MobiDB-lite"/>
    </source>
</evidence>
<dbReference type="RefSeq" id="XP_029702032.1">
    <property type="nucleotide sequence ID" value="XM_029846172.1"/>
</dbReference>
<proteinExistence type="predicted"/>
<evidence type="ECO:0000313" key="2">
    <source>
        <dbReference type="Ensembl" id="ENSTRUP00000063868.1"/>
    </source>
</evidence>
<feature type="region of interest" description="Disordered" evidence="1">
    <location>
        <begin position="129"/>
        <end position="155"/>
    </location>
</feature>
<dbReference type="Pfam" id="PF15165">
    <property type="entry name" value="REC114-like"/>
    <property type="match status" value="1"/>
</dbReference>
<reference evidence="2" key="2">
    <citation type="submission" date="2025-08" db="UniProtKB">
        <authorList>
            <consortium name="Ensembl"/>
        </authorList>
    </citation>
    <scope>IDENTIFICATION</scope>
</reference>
<name>A0A674MRX4_TAKRU</name>
<dbReference type="PANTHER" id="PTHR34921:SF1">
    <property type="entry name" value="MEIOTIC RECOMBINATION PROTEIN REC114"/>
    <property type="match status" value="1"/>
</dbReference>
<accession>A0A674MRX4</accession>
<gene>
    <name evidence="2" type="primary">rec114</name>
</gene>